<keyword evidence="1" id="KW-1133">Transmembrane helix</keyword>
<evidence type="ECO:0000313" key="3">
    <source>
        <dbReference type="EMBL" id="KAH9515877.1"/>
    </source>
</evidence>
<comment type="caution">
    <text evidence="3">The sequence shown here is derived from an EMBL/GenBank/DDBJ whole genome shotgun (WGS) entry which is preliminary data.</text>
</comment>
<organism evidence="3 4">
    <name type="scientific">Dermatophagoides farinae</name>
    <name type="common">American house dust mite</name>
    <dbReference type="NCBI Taxonomy" id="6954"/>
    <lineage>
        <taxon>Eukaryota</taxon>
        <taxon>Metazoa</taxon>
        <taxon>Ecdysozoa</taxon>
        <taxon>Arthropoda</taxon>
        <taxon>Chelicerata</taxon>
        <taxon>Arachnida</taxon>
        <taxon>Acari</taxon>
        <taxon>Acariformes</taxon>
        <taxon>Sarcoptiformes</taxon>
        <taxon>Astigmata</taxon>
        <taxon>Psoroptidia</taxon>
        <taxon>Analgoidea</taxon>
        <taxon>Pyroglyphidae</taxon>
        <taxon>Dermatophagoidinae</taxon>
        <taxon>Dermatophagoides</taxon>
    </lineage>
</organism>
<reference evidence="3" key="2">
    <citation type="journal article" date="2022" name="Res Sq">
        <title>Comparative Genomics Reveals Insights into the Divergent Evolution of Astigmatic Mites and Household Pest Adaptations.</title>
        <authorList>
            <person name="Xiong Q."/>
            <person name="Wan A.T.-Y."/>
            <person name="Liu X.-Y."/>
            <person name="Fung C.S.-H."/>
            <person name="Xiao X."/>
            <person name="Malainual N."/>
            <person name="Hou J."/>
            <person name="Wang L."/>
            <person name="Wang M."/>
            <person name="Yang K."/>
            <person name="Cui Y."/>
            <person name="Leung E."/>
            <person name="Nong W."/>
            <person name="Shin S.-K."/>
            <person name="Au S."/>
            <person name="Jeong K.Y."/>
            <person name="Chew F.T."/>
            <person name="Hui J."/>
            <person name="Leung T.F."/>
            <person name="Tungtrongchitr A."/>
            <person name="Zhong N."/>
            <person name="Liu Z."/>
            <person name="Tsui S."/>
        </authorList>
    </citation>
    <scope>NUCLEOTIDE SEQUENCE</scope>
    <source>
        <strain evidence="3">Derf</strain>
        <tissue evidence="3">Whole organism</tissue>
    </source>
</reference>
<evidence type="ECO:0000313" key="4">
    <source>
        <dbReference type="Proteomes" id="UP000790347"/>
    </source>
</evidence>
<dbReference type="Pfam" id="PF12937">
    <property type="entry name" value="F-box-like"/>
    <property type="match status" value="1"/>
</dbReference>
<dbReference type="PANTHER" id="PTHR20933">
    <property type="entry name" value="F-BOX ONLY PROTEIN 33"/>
    <property type="match status" value="1"/>
</dbReference>
<dbReference type="Gene3D" id="1.20.1280.50">
    <property type="match status" value="1"/>
</dbReference>
<keyword evidence="1" id="KW-0812">Transmembrane</keyword>
<evidence type="ECO:0000256" key="1">
    <source>
        <dbReference type="SAM" id="Phobius"/>
    </source>
</evidence>
<protein>
    <submittedName>
        <fullName evidence="3">A Receptor for Ubiquitination Targets</fullName>
    </submittedName>
</protein>
<accession>A0A922L767</accession>
<feature type="transmembrane region" description="Helical" evidence="1">
    <location>
        <begin position="12"/>
        <end position="28"/>
    </location>
</feature>
<dbReference type="SMART" id="SM00256">
    <property type="entry name" value="FBOX"/>
    <property type="match status" value="1"/>
</dbReference>
<dbReference type="InterPro" id="IPR032675">
    <property type="entry name" value="LRR_dom_sf"/>
</dbReference>
<gene>
    <name evidence="3" type="primary">FBXO33</name>
    <name evidence="3" type="ORF">DERF_006652</name>
</gene>
<keyword evidence="3" id="KW-0675">Receptor</keyword>
<dbReference type="CDD" id="cd22104">
    <property type="entry name" value="F-box_FBXO33"/>
    <property type="match status" value="1"/>
</dbReference>
<dbReference type="EMBL" id="ASGP02000003">
    <property type="protein sequence ID" value="KAH9515877.1"/>
    <property type="molecule type" value="Genomic_DNA"/>
</dbReference>
<name>A0A922L767_DERFA</name>
<dbReference type="AlphaFoldDB" id="A0A922L767"/>
<dbReference type="Proteomes" id="UP000790347">
    <property type="component" value="Unassembled WGS sequence"/>
</dbReference>
<dbReference type="PANTHER" id="PTHR20933:SF3">
    <property type="entry name" value="F-BOX ONLY PROTEIN 33"/>
    <property type="match status" value="1"/>
</dbReference>
<dbReference type="InterPro" id="IPR036047">
    <property type="entry name" value="F-box-like_dom_sf"/>
</dbReference>
<evidence type="ECO:0000259" key="2">
    <source>
        <dbReference type="PROSITE" id="PS50181"/>
    </source>
</evidence>
<keyword evidence="4" id="KW-1185">Reference proteome</keyword>
<reference evidence="3" key="1">
    <citation type="submission" date="2013-05" db="EMBL/GenBank/DDBJ databases">
        <authorList>
            <person name="Yim A.K.Y."/>
            <person name="Chan T.F."/>
            <person name="Ji K.M."/>
            <person name="Liu X.Y."/>
            <person name="Zhou J.W."/>
            <person name="Li R.Q."/>
            <person name="Yang K.Y."/>
            <person name="Li J."/>
            <person name="Li M."/>
            <person name="Law P.T.W."/>
            <person name="Wu Y.L."/>
            <person name="Cai Z.L."/>
            <person name="Qin H."/>
            <person name="Bao Y."/>
            <person name="Leung R.K.K."/>
            <person name="Ng P.K.S."/>
            <person name="Zou J."/>
            <person name="Zhong X.J."/>
            <person name="Ran P.X."/>
            <person name="Zhong N.S."/>
            <person name="Liu Z.G."/>
            <person name="Tsui S.K.W."/>
        </authorList>
    </citation>
    <scope>NUCLEOTIDE SEQUENCE</scope>
    <source>
        <strain evidence="3">Derf</strain>
        <tissue evidence="3">Whole organism</tissue>
    </source>
</reference>
<dbReference type="InterPro" id="IPR001810">
    <property type="entry name" value="F-box_dom"/>
</dbReference>
<dbReference type="SUPFAM" id="SSF81383">
    <property type="entry name" value="F-box domain"/>
    <property type="match status" value="1"/>
</dbReference>
<dbReference type="PROSITE" id="PS50181">
    <property type="entry name" value="FBOX"/>
    <property type="match status" value="1"/>
</dbReference>
<dbReference type="Gene3D" id="3.80.10.10">
    <property type="entry name" value="Ribonuclease Inhibitor"/>
    <property type="match status" value="1"/>
</dbReference>
<keyword evidence="1" id="KW-0472">Membrane</keyword>
<feature type="domain" description="F-box" evidence="2">
    <location>
        <begin position="214"/>
        <end position="260"/>
    </location>
</feature>
<proteinExistence type="predicted"/>
<sequence length="773" mass="90239">MLSIFLQQKFSIKIIIFIITIIVFEFIINSNQTFVPKGRKCRLQEMHCDIMHPEKQCCPGTSCGVKRINNNLVNICMMCLDIGESCGGNDSKTSCCRGLRCQKITALSNACIPVADFKFYPDYETDINVDDDQQRNNNSPQQISLASLLINQCDPMNRDSDAKFNNKQQHHQQQYIILSYRNRSLKRDLKFINHPNTSISKNNEYITNDHQSNIIDWKNLPLVILYKIFAYLSSTERLQASSTCNSWRNVIYHSTLWPQKHLKVNLCPHKFVLSENEHYQNQQQQQQQHQQQSLSYGFHTFRLQDSYLYQQNINNVTWMKIRNDNLNNRKPNRKNFNEQLKLFIQKCSRFLNGITFYFDPNSSHNVLDLIKIIKFLSENEVAIYEMNDNRQNFYANCRNLKYFSIIPVTTLVRCASDQRFMSLYSGLTEAIRFLFSKCNQLEHVSLGDLHELIHASDAFLSQFFKTGVHQKLQCLHLSSIKGDIVRYLPQQMTTLEHLEKFHSLNHLSLDFDVLNTKVISILSKIDTLQLLSINVHRFNRNHPGISSSAWSRIVTNLPNLSVNLNLLHTESNNFQIIIDSLLNTEMPLKHFKAYYLEFKDENSSTILCNMLEILSRTHMNTLESLTLIDHLNSPKNHLKAVTPNVLIMLCWRCRNLNNLTVIGYETTDREIIAMARLRGESLQSFYFPSCCIQLSEIFTKYNYSPVFSEFFINFDMANQYAQRSFRDAVSLPLKRNWQPIPTHKIPEIIATGFLPQTTYHRTILEQKNSHCIH</sequence>
<dbReference type="GO" id="GO:0031398">
    <property type="term" value="P:positive regulation of protein ubiquitination"/>
    <property type="evidence" value="ECO:0007669"/>
    <property type="project" value="TreeGrafter"/>
</dbReference>